<reference evidence="1 2" key="1">
    <citation type="journal article" date="2024" name="J. Plant Pathol.">
        <title>Sequence and assembly of the genome of Seiridium unicorne, isolate CBS 538.82, causal agent of cypress canker disease.</title>
        <authorList>
            <person name="Scali E."/>
            <person name="Rocca G.D."/>
            <person name="Danti R."/>
            <person name="Garbelotto M."/>
            <person name="Barberini S."/>
            <person name="Baroncelli R."/>
            <person name="Emiliani G."/>
        </authorList>
    </citation>
    <scope>NUCLEOTIDE SEQUENCE [LARGE SCALE GENOMIC DNA]</scope>
    <source>
        <strain evidence="1 2">BM-138-508</strain>
    </source>
</reference>
<sequence>MFLAIQLKNNKNARTMDRGQDRAVTIIFQPDASATTPIWLQWISEPATIKNDMFTAANPRKTMVTKRATVVATLPQMVLALSTAKKNRLFVIGSVCLGRYVNLIEP</sequence>
<protein>
    <submittedName>
        <fullName evidence="1">Uncharacterized protein</fullName>
    </submittedName>
</protein>
<accession>A0ABR2UGM0</accession>
<comment type="caution">
    <text evidence="1">The sequence shown here is derived from an EMBL/GenBank/DDBJ whole genome shotgun (WGS) entry which is preliminary data.</text>
</comment>
<evidence type="ECO:0000313" key="2">
    <source>
        <dbReference type="Proteomes" id="UP001408356"/>
    </source>
</evidence>
<organism evidence="1 2">
    <name type="scientific">Seiridium unicorne</name>
    <dbReference type="NCBI Taxonomy" id="138068"/>
    <lineage>
        <taxon>Eukaryota</taxon>
        <taxon>Fungi</taxon>
        <taxon>Dikarya</taxon>
        <taxon>Ascomycota</taxon>
        <taxon>Pezizomycotina</taxon>
        <taxon>Sordariomycetes</taxon>
        <taxon>Xylariomycetidae</taxon>
        <taxon>Amphisphaeriales</taxon>
        <taxon>Sporocadaceae</taxon>
        <taxon>Seiridium</taxon>
    </lineage>
</organism>
<proteinExistence type="predicted"/>
<gene>
    <name evidence="1" type="ORF">SUNI508_11840</name>
</gene>
<name>A0ABR2UGM0_9PEZI</name>
<dbReference type="Proteomes" id="UP001408356">
    <property type="component" value="Unassembled WGS sequence"/>
</dbReference>
<dbReference type="EMBL" id="JARVKF010000437">
    <property type="protein sequence ID" value="KAK9413631.1"/>
    <property type="molecule type" value="Genomic_DNA"/>
</dbReference>
<evidence type="ECO:0000313" key="1">
    <source>
        <dbReference type="EMBL" id="KAK9413631.1"/>
    </source>
</evidence>
<keyword evidence="2" id="KW-1185">Reference proteome</keyword>